<evidence type="ECO:0000313" key="3">
    <source>
        <dbReference type="Proteomes" id="UP000691718"/>
    </source>
</evidence>
<dbReference type="EMBL" id="CAJQZP010001459">
    <property type="protein sequence ID" value="CAG5048062.1"/>
    <property type="molecule type" value="Genomic_DNA"/>
</dbReference>
<organism evidence="2 3">
    <name type="scientific">Parnassius apollo</name>
    <name type="common">Apollo butterfly</name>
    <name type="synonym">Papilio apollo</name>
    <dbReference type="NCBI Taxonomy" id="110799"/>
    <lineage>
        <taxon>Eukaryota</taxon>
        <taxon>Metazoa</taxon>
        <taxon>Ecdysozoa</taxon>
        <taxon>Arthropoda</taxon>
        <taxon>Hexapoda</taxon>
        <taxon>Insecta</taxon>
        <taxon>Pterygota</taxon>
        <taxon>Neoptera</taxon>
        <taxon>Endopterygota</taxon>
        <taxon>Lepidoptera</taxon>
        <taxon>Glossata</taxon>
        <taxon>Ditrysia</taxon>
        <taxon>Papilionoidea</taxon>
        <taxon>Papilionidae</taxon>
        <taxon>Parnassiinae</taxon>
        <taxon>Parnassini</taxon>
        <taxon>Parnassius</taxon>
        <taxon>Parnassius</taxon>
    </lineage>
</organism>
<reference evidence="2" key="1">
    <citation type="submission" date="2021-04" db="EMBL/GenBank/DDBJ databases">
        <authorList>
            <person name="Tunstrom K."/>
        </authorList>
    </citation>
    <scope>NUCLEOTIDE SEQUENCE</scope>
</reference>
<comment type="caution">
    <text evidence="2">The sequence shown here is derived from an EMBL/GenBank/DDBJ whole genome shotgun (WGS) entry which is preliminary data.</text>
</comment>
<proteinExistence type="predicted"/>
<dbReference type="Proteomes" id="UP000691718">
    <property type="component" value="Unassembled WGS sequence"/>
</dbReference>
<feature type="region of interest" description="Disordered" evidence="1">
    <location>
        <begin position="92"/>
        <end position="114"/>
    </location>
</feature>
<dbReference type="AlphaFoldDB" id="A0A8S3XYL0"/>
<evidence type="ECO:0000313" key="2">
    <source>
        <dbReference type="EMBL" id="CAG5048062.1"/>
    </source>
</evidence>
<keyword evidence="3" id="KW-1185">Reference proteome</keyword>
<accession>A0A8S3XYL0</accession>
<sequence>MKQYTTTCQCAHAAATEPGSMLRKRATCRTAARTTHIQMKQYTTTCRRVRAAATEPGSMLRKRATCHTAVRTTHIQIKQHTTTYRRARAAVTEPAPCSGSEPRATPLHAQHTFK</sequence>
<gene>
    <name evidence="2" type="ORF">PAPOLLO_LOCUS24082</name>
</gene>
<name>A0A8S3XYL0_PARAO</name>
<protein>
    <submittedName>
        <fullName evidence="2">(apollo) hypothetical protein</fullName>
    </submittedName>
</protein>
<evidence type="ECO:0000256" key="1">
    <source>
        <dbReference type="SAM" id="MobiDB-lite"/>
    </source>
</evidence>